<dbReference type="Gene3D" id="3.40.640.10">
    <property type="entry name" value="Type I PLP-dependent aspartate aminotransferase-like (Major domain)"/>
    <property type="match status" value="1"/>
</dbReference>
<keyword evidence="4" id="KW-0663">Pyridoxal phosphate</keyword>
<dbReference type="InterPro" id="IPR015422">
    <property type="entry name" value="PyrdxlP-dep_Trfase_small"/>
</dbReference>
<dbReference type="PANTHER" id="PTHR42790:SF19">
    <property type="entry name" value="KYNURENINE_ALPHA-AMINOADIPATE AMINOTRANSFERASE, MITOCHONDRIAL"/>
    <property type="match status" value="1"/>
</dbReference>
<feature type="domain" description="Aminotransferase class I/classII large" evidence="5">
    <location>
        <begin position="85"/>
        <end position="429"/>
    </location>
</feature>
<evidence type="ECO:0000259" key="5">
    <source>
        <dbReference type="Pfam" id="PF00155"/>
    </source>
</evidence>
<evidence type="ECO:0000256" key="2">
    <source>
        <dbReference type="ARBA" id="ARBA00022576"/>
    </source>
</evidence>
<keyword evidence="2" id="KW-0032">Aminotransferase</keyword>
<proteinExistence type="predicted"/>
<dbReference type="CDD" id="cd00609">
    <property type="entry name" value="AAT_like"/>
    <property type="match status" value="1"/>
</dbReference>
<evidence type="ECO:0000313" key="6">
    <source>
        <dbReference type="EMBL" id="OEV36478.1"/>
    </source>
</evidence>
<dbReference type="GO" id="GO:1901605">
    <property type="term" value="P:alpha-amino acid metabolic process"/>
    <property type="evidence" value="ECO:0007669"/>
    <property type="project" value="TreeGrafter"/>
</dbReference>
<organism evidence="6 7">
    <name type="scientific">Kitasatospora aureofaciens</name>
    <name type="common">Streptomyces aureofaciens</name>
    <dbReference type="NCBI Taxonomy" id="1894"/>
    <lineage>
        <taxon>Bacteria</taxon>
        <taxon>Bacillati</taxon>
        <taxon>Actinomycetota</taxon>
        <taxon>Actinomycetes</taxon>
        <taxon>Kitasatosporales</taxon>
        <taxon>Streptomycetaceae</taxon>
        <taxon>Kitasatospora</taxon>
    </lineage>
</organism>
<evidence type="ECO:0000256" key="3">
    <source>
        <dbReference type="ARBA" id="ARBA00022679"/>
    </source>
</evidence>
<dbReference type="AlphaFoldDB" id="A0A1E7N726"/>
<dbReference type="GO" id="GO:0008483">
    <property type="term" value="F:transaminase activity"/>
    <property type="evidence" value="ECO:0007669"/>
    <property type="project" value="UniProtKB-KW"/>
</dbReference>
<dbReference type="InterPro" id="IPR050859">
    <property type="entry name" value="Class-I_PLP-dep_aminotransf"/>
</dbReference>
<name>A0A1E7N726_KITAU</name>
<dbReference type="InterPro" id="IPR004839">
    <property type="entry name" value="Aminotransferase_I/II_large"/>
</dbReference>
<comment type="cofactor">
    <cofactor evidence="1">
        <name>pyridoxal 5'-phosphate</name>
        <dbReference type="ChEBI" id="CHEBI:597326"/>
    </cofactor>
</comment>
<keyword evidence="7" id="KW-1185">Reference proteome</keyword>
<evidence type="ECO:0000256" key="1">
    <source>
        <dbReference type="ARBA" id="ARBA00001933"/>
    </source>
</evidence>
<comment type="caution">
    <text evidence="6">The sequence shown here is derived from an EMBL/GenBank/DDBJ whole genome shotgun (WGS) entry which is preliminary data.</text>
</comment>
<evidence type="ECO:0000256" key="4">
    <source>
        <dbReference type="ARBA" id="ARBA00022898"/>
    </source>
</evidence>
<evidence type="ECO:0000313" key="7">
    <source>
        <dbReference type="Proteomes" id="UP000037395"/>
    </source>
</evidence>
<dbReference type="InterPro" id="IPR015424">
    <property type="entry name" value="PyrdxlP-dep_Trfase"/>
</dbReference>
<sequence>MSRLECPVTLVAPPHQLLLAELHASLADPAMTSMNLLNEISIRYPEAVSFAAGRPAEQFFELDAVHRHLDRYVDHLRTERGLSEEAARRQVLQYGRTKGIIHELIAAHLAVDEGIEVPAESVVVTVGCQEGMFLVLRALRRGPEDVVLAVSPTYVGLTGAALLADLPVRPVADGPDGLDLADLRRQIAAARAEGLRPRALYLVPDVANPSGASLPLELRRELLALAAEEDFLVLEDNPYCVFAGEERLPSLKALDTGRRVVHLGSFAKTALPGARVGYVVADQLVADGAGGTVLLADLLGMVKSMTTVNTSPIAQAVIGGALLEHGLSLRAANAEVAALYRRNLALVLDGLARRFPPGGGVSWNEPRGGFFLVLTVPCTVDDALLELSASRYGVIWTPMSHFYPGEGGERQLRLSVSQVDPATVDRGLDGLAALLADRSRAARTRAARS</sequence>
<dbReference type="Pfam" id="PF00155">
    <property type="entry name" value="Aminotran_1_2"/>
    <property type="match status" value="1"/>
</dbReference>
<protein>
    <submittedName>
        <fullName evidence="6">GntR family transcriptional regulator</fullName>
    </submittedName>
</protein>
<dbReference type="SUPFAM" id="SSF53383">
    <property type="entry name" value="PLP-dependent transferases"/>
    <property type="match status" value="1"/>
</dbReference>
<gene>
    <name evidence="6" type="ORF">HS99_0029280</name>
</gene>
<dbReference type="GO" id="GO:0030170">
    <property type="term" value="F:pyridoxal phosphate binding"/>
    <property type="evidence" value="ECO:0007669"/>
    <property type="project" value="InterPro"/>
</dbReference>
<keyword evidence="3" id="KW-0808">Transferase</keyword>
<accession>A0A1E7N726</accession>
<dbReference type="InterPro" id="IPR015421">
    <property type="entry name" value="PyrdxlP-dep_Trfase_major"/>
</dbReference>
<dbReference type="EMBL" id="JPRF03000026">
    <property type="protein sequence ID" value="OEV36478.1"/>
    <property type="molecule type" value="Genomic_DNA"/>
</dbReference>
<dbReference type="PANTHER" id="PTHR42790">
    <property type="entry name" value="AMINOTRANSFERASE"/>
    <property type="match status" value="1"/>
</dbReference>
<reference evidence="6" key="1">
    <citation type="submission" date="2016-08" db="EMBL/GenBank/DDBJ databases">
        <title>Sequencing, Assembly and Comparative Genomics of S. aureofaciens ATCC 10762.</title>
        <authorList>
            <person name="Gradnigo J.S."/>
            <person name="Johnson N."/>
            <person name="Somerville G.A."/>
        </authorList>
    </citation>
    <scope>NUCLEOTIDE SEQUENCE [LARGE SCALE GENOMIC DNA]</scope>
    <source>
        <strain evidence="6">ATCC 10762</strain>
    </source>
</reference>
<dbReference type="Proteomes" id="UP000037395">
    <property type="component" value="Unassembled WGS sequence"/>
</dbReference>
<dbReference type="Gene3D" id="3.90.1150.10">
    <property type="entry name" value="Aspartate Aminotransferase, domain 1"/>
    <property type="match status" value="1"/>
</dbReference>